<reference evidence="3" key="1">
    <citation type="journal article" date="2017" name="bioRxiv">
        <title>Comparative analysis of the genomes of Stylophora pistillata and Acropora digitifera provides evidence for extensive differences between species of corals.</title>
        <authorList>
            <person name="Voolstra C.R."/>
            <person name="Li Y."/>
            <person name="Liew Y.J."/>
            <person name="Baumgarten S."/>
            <person name="Zoccola D."/>
            <person name="Flot J.-F."/>
            <person name="Tambutte S."/>
            <person name="Allemand D."/>
            <person name="Aranda M."/>
        </authorList>
    </citation>
    <scope>NUCLEOTIDE SEQUENCE [LARGE SCALE GENOMIC DNA]</scope>
</reference>
<gene>
    <name evidence="2" type="ORF">AWC38_SpisGene1831</name>
</gene>
<keyword evidence="1" id="KW-0732">Signal</keyword>
<dbReference type="Gene3D" id="2.60.120.560">
    <property type="entry name" value="Exo-inulinase, domain 1"/>
    <property type="match status" value="2"/>
</dbReference>
<dbReference type="OrthoDB" id="5947072at2759"/>
<keyword evidence="3" id="KW-1185">Reference proteome</keyword>
<accession>A0A2B4SXL5</accession>
<protein>
    <submittedName>
        <fullName evidence="2">Uncharacterized protein</fullName>
    </submittedName>
</protein>
<evidence type="ECO:0000313" key="2">
    <source>
        <dbReference type="EMBL" id="PFX33322.1"/>
    </source>
</evidence>
<feature type="chain" id="PRO_5013378581" evidence="1">
    <location>
        <begin position="21"/>
        <end position="426"/>
    </location>
</feature>
<comment type="caution">
    <text evidence="2">The sequence shown here is derived from an EMBL/GenBank/DDBJ whole genome shotgun (WGS) entry which is preliminary data.</text>
</comment>
<dbReference type="AlphaFoldDB" id="A0A2B4SXL5"/>
<evidence type="ECO:0000313" key="3">
    <source>
        <dbReference type="Proteomes" id="UP000225706"/>
    </source>
</evidence>
<evidence type="ECO:0000256" key="1">
    <source>
        <dbReference type="SAM" id="SignalP"/>
    </source>
</evidence>
<name>A0A2B4SXL5_STYPI</name>
<feature type="signal peptide" evidence="1">
    <location>
        <begin position="1"/>
        <end position="20"/>
    </location>
</feature>
<proteinExistence type="predicted"/>
<sequence length="426" mass="47239">MQFSAYLVIFASLAVSDVQSKLIPPSCTVQSVCGLLENVEREQKHLTKKVKEHSKQLSGKSCPGDGQDFSVVSVTHCTSMVKSLPHSYYKIDVDPSRDKGPLCRVLAQPTDTSLPYIVSAELMNQAGWNGLNSGHLGLLFNAKDENNFDFIYFRPHHPPGCYQTGYLTNGKASYVQSASCPNGPPKGGVWFPVSLFVHGQYVQVFLNGSLVATVRSHFPPRASGGVFGHNGYINKILFRKFQIAPQNRFSKRCADVVEFPDFVKLDAGLGTWPNDGFCQIAFLKDAGQSTNYQLTVKLYNFMGRDQQNFGHPGVLFNTEDQDNYDFVYFRPHSTSGCFQTGYVYKGKPKFDQSKSGTCPSGPPKGAEWFIVKVTVSTATPAGEAKVYLNGNLVVSWNPRYPIKNRGGVLVANGYKNVVYYKDFQIY</sequence>
<dbReference type="EMBL" id="LSMT01000013">
    <property type="protein sequence ID" value="PFX33322.1"/>
    <property type="molecule type" value="Genomic_DNA"/>
</dbReference>
<dbReference type="Proteomes" id="UP000225706">
    <property type="component" value="Unassembled WGS sequence"/>
</dbReference>
<organism evidence="2 3">
    <name type="scientific">Stylophora pistillata</name>
    <name type="common">Smooth cauliflower coral</name>
    <dbReference type="NCBI Taxonomy" id="50429"/>
    <lineage>
        <taxon>Eukaryota</taxon>
        <taxon>Metazoa</taxon>
        <taxon>Cnidaria</taxon>
        <taxon>Anthozoa</taxon>
        <taxon>Hexacorallia</taxon>
        <taxon>Scleractinia</taxon>
        <taxon>Astrocoeniina</taxon>
        <taxon>Pocilloporidae</taxon>
        <taxon>Stylophora</taxon>
    </lineage>
</organism>